<evidence type="ECO:0000313" key="2">
    <source>
        <dbReference type="EMBL" id="RDX42030.1"/>
    </source>
</evidence>
<sequence length="249" mass="26743">MGASPAATVRAGSGSSPGGPLFSTTTISSRPVMADLFCSLDVPPTSNTHKRTYDHIAPELDAGRPAPSREPTDSSDDASTSRERSKRPRNDTSDSSYASEVDDILLPSNTSVSSSSSGSSLSSYHSARSTLTAASPPLLEVEEELMDDVDHPSDPVADSSQSFPAVSSFPTLDMSMDDSSFASRPLQTSPPPRAPVPDNEEQFRRTMERVDAFDREIAALRQSPFRPSNTSDWSLWHGQSCSAFCRSHL</sequence>
<name>A0A371CP06_9APHY</name>
<feature type="region of interest" description="Disordered" evidence="1">
    <location>
        <begin position="39"/>
        <end position="123"/>
    </location>
</feature>
<dbReference type="OrthoDB" id="2757442at2759"/>
<feature type="region of interest" description="Disordered" evidence="1">
    <location>
        <begin position="1"/>
        <end position="26"/>
    </location>
</feature>
<dbReference type="EMBL" id="KZ857495">
    <property type="protein sequence ID" value="RDX42030.1"/>
    <property type="molecule type" value="Genomic_DNA"/>
</dbReference>
<reference evidence="2 3" key="1">
    <citation type="journal article" date="2018" name="Biotechnol. Biofuels">
        <title>Integrative visual omics of the white-rot fungus Polyporus brumalis exposes the biotechnological potential of its oxidative enzymes for delignifying raw plant biomass.</title>
        <authorList>
            <person name="Miyauchi S."/>
            <person name="Rancon A."/>
            <person name="Drula E."/>
            <person name="Hage H."/>
            <person name="Chaduli D."/>
            <person name="Favel A."/>
            <person name="Grisel S."/>
            <person name="Henrissat B."/>
            <person name="Herpoel-Gimbert I."/>
            <person name="Ruiz-Duenas F.J."/>
            <person name="Chevret D."/>
            <person name="Hainaut M."/>
            <person name="Lin J."/>
            <person name="Wang M."/>
            <person name="Pangilinan J."/>
            <person name="Lipzen A."/>
            <person name="Lesage-Meessen L."/>
            <person name="Navarro D."/>
            <person name="Riley R."/>
            <person name="Grigoriev I.V."/>
            <person name="Zhou S."/>
            <person name="Raouche S."/>
            <person name="Rosso M.N."/>
        </authorList>
    </citation>
    <scope>NUCLEOTIDE SEQUENCE [LARGE SCALE GENOMIC DNA]</scope>
    <source>
        <strain evidence="2 3">BRFM 1820</strain>
    </source>
</reference>
<dbReference type="Proteomes" id="UP000256964">
    <property type="component" value="Unassembled WGS sequence"/>
</dbReference>
<feature type="compositionally biased region" description="Basic and acidic residues" evidence="1">
    <location>
        <begin position="79"/>
        <end position="92"/>
    </location>
</feature>
<keyword evidence="3" id="KW-1185">Reference proteome</keyword>
<proteinExistence type="predicted"/>
<evidence type="ECO:0000256" key="1">
    <source>
        <dbReference type="SAM" id="MobiDB-lite"/>
    </source>
</evidence>
<protein>
    <submittedName>
        <fullName evidence="2">Uncharacterized protein</fullName>
    </submittedName>
</protein>
<organism evidence="2 3">
    <name type="scientific">Lentinus brumalis</name>
    <dbReference type="NCBI Taxonomy" id="2498619"/>
    <lineage>
        <taxon>Eukaryota</taxon>
        <taxon>Fungi</taxon>
        <taxon>Dikarya</taxon>
        <taxon>Basidiomycota</taxon>
        <taxon>Agaricomycotina</taxon>
        <taxon>Agaricomycetes</taxon>
        <taxon>Polyporales</taxon>
        <taxon>Polyporaceae</taxon>
        <taxon>Lentinus</taxon>
    </lineage>
</organism>
<feature type="compositionally biased region" description="Polar residues" evidence="1">
    <location>
        <begin position="177"/>
        <end position="187"/>
    </location>
</feature>
<evidence type="ECO:0000313" key="3">
    <source>
        <dbReference type="Proteomes" id="UP000256964"/>
    </source>
</evidence>
<dbReference type="AlphaFoldDB" id="A0A371CP06"/>
<feature type="region of interest" description="Disordered" evidence="1">
    <location>
        <begin position="148"/>
        <end position="203"/>
    </location>
</feature>
<gene>
    <name evidence="2" type="ORF">OH76DRAFT_149942</name>
</gene>
<feature type="compositionally biased region" description="Polar residues" evidence="1">
    <location>
        <begin position="158"/>
        <end position="170"/>
    </location>
</feature>
<accession>A0A371CP06</accession>
<feature type="compositionally biased region" description="Low complexity" evidence="1">
    <location>
        <begin position="108"/>
        <end position="123"/>
    </location>
</feature>
<feature type="compositionally biased region" description="Basic and acidic residues" evidence="1">
    <location>
        <begin position="51"/>
        <end position="62"/>
    </location>
</feature>